<dbReference type="Proteomes" id="UP001205998">
    <property type="component" value="Unassembled WGS sequence"/>
</dbReference>
<reference evidence="2" key="1">
    <citation type="submission" date="2018-07" db="EMBL/GenBank/DDBJ databases">
        <title>Comparative genomics of catfishes provides insights into carnivory and benthic adaptation.</title>
        <authorList>
            <person name="Zhang Y."/>
            <person name="Wang D."/>
            <person name="Peng Z."/>
            <person name="Zheng S."/>
            <person name="Shao F."/>
            <person name="Tao W."/>
        </authorList>
    </citation>
    <scope>NUCLEOTIDE SEQUENCE</scope>
    <source>
        <strain evidence="2">Chongqing</strain>
    </source>
</reference>
<organism evidence="2 3">
    <name type="scientific">Silurus asotus</name>
    <name type="common">Amur catfish</name>
    <name type="synonym">Parasilurus asotus</name>
    <dbReference type="NCBI Taxonomy" id="30991"/>
    <lineage>
        <taxon>Eukaryota</taxon>
        <taxon>Metazoa</taxon>
        <taxon>Chordata</taxon>
        <taxon>Craniata</taxon>
        <taxon>Vertebrata</taxon>
        <taxon>Euteleostomi</taxon>
        <taxon>Actinopterygii</taxon>
        <taxon>Neopterygii</taxon>
        <taxon>Teleostei</taxon>
        <taxon>Ostariophysi</taxon>
        <taxon>Siluriformes</taxon>
        <taxon>Siluridae</taxon>
        <taxon>Silurus</taxon>
    </lineage>
</organism>
<protein>
    <submittedName>
        <fullName evidence="2">Zinc-binding protein A33 isoform X2</fullName>
    </submittedName>
</protein>
<keyword evidence="3" id="KW-1185">Reference proteome</keyword>
<feature type="region of interest" description="Disordered" evidence="1">
    <location>
        <begin position="90"/>
        <end position="109"/>
    </location>
</feature>
<feature type="non-terminal residue" evidence="2">
    <location>
        <position position="1"/>
    </location>
</feature>
<sequence>EKLKTALKPLQEKLKIFKDCKLNWSQTAEHIKIQAEHTEHQIKKEFEKLYQFLRDEEAARIRALREEEEQKSQMMKEKIKKLNRDMSSLSDTIRATEEEMRAEDVSFLQ</sequence>
<comment type="caution">
    <text evidence="2">The sequence shown here is derived from an EMBL/GenBank/DDBJ whole genome shotgun (WGS) entry which is preliminary data.</text>
</comment>
<feature type="non-terminal residue" evidence="2">
    <location>
        <position position="109"/>
    </location>
</feature>
<dbReference type="PANTHER" id="PTHR24103">
    <property type="entry name" value="E3 UBIQUITIN-PROTEIN LIGASE TRIM"/>
    <property type="match status" value="1"/>
</dbReference>
<evidence type="ECO:0000313" key="2">
    <source>
        <dbReference type="EMBL" id="KAI5615283.1"/>
    </source>
</evidence>
<evidence type="ECO:0000256" key="1">
    <source>
        <dbReference type="SAM" id="MobiDB-lite"/>
    </source>
</evidence>
<gene>
    <name evidence="2" type="ORF">C0J50_10872</name>
</gene>
<evidence type="ECO:0000313" key="3">
    <source>
        <dbReference type="Proteomes" id="UP001205998"/>
    </source>
</evidence>
<dbReference type="AlphaFoldDB" id="A0AAD5FGQ7"/>
<dbReference type="EMBL" id="MU555185">
    <property type="protein sequence ID" value="KAI5615283.1"/>
    <property type="molecule type" value="Genomic_DNA"/>
</dbReference>
<name>A0AAD5FGQ7_SILAS</name>
<dbReference type="InterPro" id="IPR050143">
    <property type="entry name" value="TRIM/RBCC"/>
</dbReference>
<accession>A0AAD5FGQ7</accession>
<feature type="compositionally biased region" description="Basic and acidic residues" evidence="1">
    <location>
        <begin position="94"/>
        <end position="109"/>
    </location>
</feature>
<proteinExistence type="predicted"/>